<sequence length="107" mass="11144">MIIIIIRGVGGSVVSESALRSAGTLLSRVRAPPRAPWPDGGPESLRSPCYGLAIYKNQLSSSSSAAAAAAAAAVERKTLTTVPAIKEYDYASKSDGAPLRRSLMLDI</sequence>
<name>A0AAV3XXM0_9GAST</name>
<reference evidence="1 2" key="1">
    <citation type="journal article" date="2021" name="Elife">
        <title>Chloroplast acquisition without the gene transfer in kleptoplastic sea slugs, Plakobranchus ocellatus.</title>
        <authorList>
            <person name="Maeda T."/>
            <person name="Takahashi S."/>
            <person name="Yoshida T."/>
            <person name="Shimamura S."/>
            <person name="Takaki Y."/>
            <person name="Nagai Y."/>
            <person name="Toyoda A."/>
            <person name="Suzuki Y."/>
            <person name="Arimoto A."/>
            <person name="Ishii H."/>
            <person name="Satoh N."/>
            <person name="Nishiyama T."/>
            <person name="Hasebe M."/>
            <person name="Maruyama T."/>
            <person name="Minagawa J."/>
            <person name="Obokata J."/>
            <person name="Shigenobu S."/>
        </authorList>
    </citation>
    <scope>NUCLEOTIDE SEQUENCE [LARGE SCALE GENOMIC DNA]</scope>
</reference>
<dbReference type="EMBL" id="BLXT01000140">
    <property type="protein sequence ID" value="GFN74586.1"/>
    <property type="molecule type" value="Genomic_DNA"/>
</dbReference>
<organism evidence="1 2">
    <name type="scientific">Plakobranchus ocellatus</name>
    <dbReference type="NCBI Taxonomy" id="259542"/>
    <lineage>
        <taxon>Eukaryota</taxon>
        <taxon>Metazoa</taxon>
        <taxon>Spiralia</taxon>
        <taxon>Lophotrochozoa</taxon>
        <taxon>Mollusca</taxon>
        <taxon>Gastropoda</taxon>
        <taxon>Heterobranchia</taxon>
        <taxon>Euthyneura</taxon>
        <taxon>Panpulmonata</taxon>
        <taxon>Sacoglossa</taxon>
        <taxon>Placobranchoidea</taxon>
        <taxon>Plakobranchidae</taxon>
        <taxon>Plakobranchus</taxon>
    </lineage>
</organism>
<keyword evidence="2" id="KW-1185">Reference proteome</keyword>
<protein>
    <submittedName>
        <fullName evidence="1">Uncharacterized protein</fullName>
    </submittedName>
</protein>
<gene>
    <name evidence="1" type="ORF">PoB_000109200</name>
</gene>
<dbReference type="AlphaFoldDB" id="A0AAV3XXM0"/>
<evidence type="ECO:0000313" key="2">
    <source>
        <dbReference type="Proteomes" id="UP000735302"/>
    </source>
</evidence>
<proteinExistence type="predicted"/>
<dbReference type="Proteomes" id="UP000735302">
    <property type="component" value="Unassembled WGS sequence"/>
</dbReference>
<comment type="caution">
    <text evidence="1">The sequence shown here is derived from an EMBL/GenBank/DDBJ whole genome shotgun (WGS) entry which is preliminary data.</text>
</comment>
<evidence type="ECO:0000313" key="1">
    <source>
        <dbReference type="EMBL" id="GFN74586.1"/>
    </source>
</evidence>
<accession>A0AAV3XXM0</accession>